<keyword evidence="2" id="KW-1185">Reference proteome</keyword>
<accession>E9HY77</accession>
<dbReference type="KEGG" id="dpx:DAPPUDRAFT_268698"/>
<proteinExistence type="predicted"/>
<gene>
    <name evidence="1" type="ORF">DAPPUDRAFT_268698</name>
</gene>
<organism evidence="1 2">
    <name type="scientific">Daphnia pulex</name>
    <name type="common">Water flea</name>
    <dbReference type="NCBI Taxonomy" id="6669"/>
    <lineage>
        <taxon>Eukaryota</taxon>
        <taxon>Metazoa</taxon>
        <taxon>Ecdysozoa</taxon>
        <taxon>Arthropoda</taxon>
        <taxon>Crustacea</taxon>
        <taxon>Branchiopoda</taxon>
        <taxon>Diplostraca</taxon>
        <taxon>Cladocera</taxon>
        <taxon>Anomopoda</taxon>
        <taxon>Daphniidae</taxon>
        <taxon>Daphnia</taxon>
    </lineage>
</organism>
<dbReference type="PhylomeDB" id="E9HY77"/>
<dbReference type="Proteomes" id="UP000000305">
    <property type="component" value="Unassembled WGS sequence"/>
</dbReference>
<dbReference type="InParanoid" id="E9HY77"/>
<evidence type="ECO:0000313" key="2">
    <source>
        <dbReference type="Proteomes" id="UP000000305"/>
    </source>
</evidence>
<dbReference type="HOGENOM" id="CLU_2063815_0_0_1"/>
<reference evidence="1 2" key="1">
    <citation type="journal article" date="2011" name="Science">
        <title>The ecoresponsive genome of Daphnia pulex.</title>
        <authorList>
            <person name="Colbourne J.K."/>
            <person name="Pfrender M.E."/>
            <person name="Gilbert D."/>
            <person name="Thomas W.K."/>
            <person name="Tucker A."/>
            <person name="Oakley T.H."/>
            <person name="Tokishita S."/>
            <person name="Aerts A."/>
            <person name="Arnold G.J."/>
            <person name="Basu M.K."/>
            <person name="Bauer D.J."/>
            <person name="Caceres C.E."/>
            <person name="Carmel L."/>
            <person name="Casola C."/>
            <person name="Choi J.H."/>
            <person name="Detter J.C."/>
            <person name="Dong Q."/>
            <person name="Dusheyko S."/>
            <person name="Eads B.D."/>
            <person name="Frohlich T."/>
            <person name="Geiler-Samerotte K.A."/>
            <person name="Gerlach D."/>
            <person name="Hatcher P."/>
            <person name="Jogdeo S."/>
            <person name="Krijgsveld J."/>
            <person name="Kriventseva E.V."/>
            <person name="Kultz D."/>
            <person name="Laforsch C."/>
            <person name="Lindquist E."/>
            <person name="Lopez J."/>
            <person name="Manak J.R."/>
            <person name="Muller J."/>
            <person name="Pangilinan J."/>
            <person name="Patwardhan R.P."/>
            <person name="Pitluck S."/>
            <person name="Pritham E.J."/>
            <person name="Rechtsteiner A."/>
            <person name="Rho M."/>
            <person name="Rogozin I.B."/>
            <person name="Sakarya O."/>
            <person name="Salamov A."/>
            <person name="Schaack S."/>
            <person name="Shapiro H."/>
            <person name="Shiga Y."/>
            <person name="Skalitzky C."/>
            <person name="Smith Z."/>
            <person name="Souvorov A."/>
            <person name="Sung W."/>
            <person name="Tang Z."/>
            <person name="Tsuchiya D."/>
            <person name="Tu H."/>
            <person name="Vos H."/>
            <person name="Wang M."/>
            <person name="Wolf Y.I."/>
            <person name="Yamagata H."/>
            <person name="Yamada T."/>
            <person name="Ye Y."/>
            <person name="Shaw J.R."/>
            <person name="Andrews J."/>
            <person name="Crease T.J."/>
            <person name="Tang H."/>
            <person name="Lucas S.M."/>
            <person name="Robertson H.M."/>
            <person name="Bork P."/>
            <person name="Koonin E.V."/>
            <person name="Zdobnov E.M."/>
            <person name="Grigoriev I.V."/>
            <person name="Lynch M."/>
            <person name="Boore J.L."/>
        </authorList>
    </citation>
    <scope>NUCLEOTIDE SEQUENCE [LARGE SCALE GENOMIC DNA]</scope>
</reference>
<protein>
    <submittedName>
        <fullName evidence="1">Uncharacterized protein</fullName>
    </submittedName>
</protein>
<name>E9HY77_DAPPU</name>
<dbReference type="AlphaFoldDB" id="E9HY77"/>
<sequence>MMGISKIAPSKEYITFEVHAWYKKPFEHVCTGCFELIIQFQKAEDRTCDQCDQHGLPTLAYKLYPSMKALPIRYHNIPDVEAYVFPVTRMSDGKFIPVDNFETVMHFVAELSRYRNIVN</sequence>
<evidence type="ECO:0000313" key="1">
    <source>
        <dbReference type="EMBL" id="EFX63304.1"/>
    </source>
</evidence>
<dbReference type="EMBL" id="GL733120">
    <property type="protein sequence ID" value="EFX63304.1"/>
    <property type="molecule type" value="Genomic_DNA"/>
</dbReference>